<evidence type="ECO:0000313" key="4">
    <source>
        <dbReference type="Proteomes" id="UP001443914"/>
    </source>
</evidence>
<evidence type="ECO:0000313" key="3">
    <source>
        <dbReference type="EMBL" id="KAK9714647.1"/>
    </source>
</evidence>
<keyword evidence="1" id="KW-0812">Transmembrane</keyword>
<feature type="signal peptide" evidence="2">
    <location>
        <begin position="1"/>
        <end position="20"/>
    </location>
</feature>
<dbReference type="Proteomes" id="UP001443914">
    <property type="component" value="Unassembled WGS sequence"/>
</dbReference>
<evidence type="ECO:0000256" key="1">
    <source>
        <dbReference type="SAM" id="Phobius"/>
    </source>
</evidence>
<keyword evidence="1" id="KW-0472">Membrane</keyword>
<feature type="transmembrane region" description="Helical" evidence="1">
    <location>
        <begin position="227"/>
        <end position="244"/>
    </location>
</feature>
<dbReference type="InterPro" id="IPR052760">
    <property type="entry name" value="Mitochondrial_malonyltrans"/>
</dbReference>
<keyword evidence="1" id="KW-1133">Transmembrane helix</keyword>
<dbReference type="InterPro" id="IPR001227">
    <property type="entry name" value="Ac_transferase_dom_sf"/>
</dbReference>
<accession>A0AAW1K9U3</accession>
<protein>
    <submittedName>
        <fullName evidence="3">Uncharacterized protein</fullName>
    </submittedName>
</protein>
<keyword evidence="2" id="KW-0732">Signal</keyword>
<feature type="transmembrane region" description="Helical" evidence="1">
    <location>
        <begin position="161"/>
        <end position="180"/>
    </location>
</feature>
<feature type="transmembrane region" description="Helical" evidence="1">
    <location>
        <begin position="128"/>
        <end position="149"/>
    </location>
</feature>
<proteinExistence type="predicted"/>
<dbReference type="PANTHER" id="PTHR47170:SF2">
    <property type="entry name" value="MALONYL-COA:ACP TRANSACYLASE (MAT) DOMAIN-CONTAINING PROTEIN"/>
    <property type="match status" value="1"/>
</dbReference>
<evidence type="ECO:0000256" key="2">
    <source>
        <dbReference type="SAM" id="SignalP"/>
    </source>
</evidence>
<gene>
    <name evidence="3" type="ORF">RND81_06G109200</name>
</gene>
<name>A0AAW1K9U3_SAPOF</name>
<reference evidence="3" key="1">
    <citation type="submission" date="2024-03" db="EMBL/GenBank/DDBJ databases">
        <title>WGS assembly of Saponaria officinalis var. Norfolk2.</title>
        <authorList>
            <person name="Jenkins J."/>
            <person name="Shu S."/>
            <person name="Grimwood J."/>
            <person name="Barry K."/>
            <person name="Goodstein D."/>
            <person name="Schmutz J."/>
            <person name="Leebens-Mack J."/>
            <person name="Osbourn A."/>
        </authorList>
    </citation>
    <scope>NUCLEOTIDE SEQUENCE [LARGE SCALE GENOMIC DNA]</scope>
    <source>
        <strain evidence="3">JIC</strain>
    </source>
</reference>
<dbReference type="AlphaFoldDB" id="A0AAW1K9U3"/>
<dbReference type="PANTHER" id="PTHR47170">
    <property type="entry name" value="MALONYL-COA ACP TRANSACYLASE, ACP-BINDING"/>
    <property type="match status" value="1"/>
</dbReference>
<organism evidence="3 4">
    <name type="scientific">Saponaria officinalis</name>
    <name type="common">Common soapwort</name>
    <name type="synonym">Lychnis saponaria</name>
    <dbReference type="NCBI Taxonomy" id="3572"/>
    <lineage>
        <taxon>Eukaryota</taxon>
        <taxon>Viridiplantae</taxon>
        <taxon>Streptophyta</taxon>
        <taxon>Embryophyta</taxon>
        <taxon>Tracheophyta</taxon>
        <taxon>Spermatophyta</taxon>
        <taxon>Magnoliopsida</taxon>
        <taxon>eudicotyledons</taxon>
        <taxon>Gunneridae</taxon>
        <taxon>Pentapetalae</taxon>
        <taxon>Caryophyllales</taxon>
        <taxon>Caryophyllaceae</taxon>
        <taxon>Caryophylleae</taxon>
        <taxon>Saponaria</taxon>
    </lineage>
</organism>
<dbReference type="SUPFAM" id="SSF52151">
    <property type="entry name" value="FabD/lysophospholipase-like"/>
    <property type="match status" value="1"/>
</dbReference>
<feature type="chain" id="PRO_5043441396" evidence="2">
    <location>
        <begin position="21"/>
        <end position="247"/>
    </location>
</feature>
<sequence>MTSSIVVIALSLSLNNLSVAYPHSRTSSKLSSFVGLNHGFLRCRHTPRVNMSVSVGSETRVNDDLFSNYNPSSAFLFPGQGAQAVGMGAEAHKVPAAAALFSQANHILGYDLLDVCTNGPKEKLDSTVLSQVNVFSCVVMLMLIQLIFITVDVTPSVTLSIVYSVLLLVPSSFSFFRGLLAKSFFLCSFLRESLCCSKKVGAWSREHENYWEIEAHTSQDGGVRNCYYIFGIVALWMCIIATIFSEM</sequence>
<dbReference type="GO" id="GO:0016740">
    <property type="term" value="F:transferase activity"/>
    <property type="evidence" value="ECO:0007669"/>
    <property type="project" value="InterPro"/>
</dbReference>
<keyword evidence="4" id="KW-1185">Reference proteome</keyword>
<dbReference type="Gene3D" id="3.40.366.10">
    <property type="entry name" value="Malonyl-Coenzyme A Acyl Carrier Protein, domain 2"/>
    <property type="match status" value="1"/>
</dbReference>
<dbReference type="EMBL" id="JBDFQZ010000006">
    <property type="protein sequence ID" value="KAK9714647.1"/>
    <property type="molecule type" value="Genomic_DNA"/>
</dbReference>
<dbReference type="InterPro" id="IPR016035">
    <property type="entry name" value="Acyl_Trfase/lysoPLipase"/>
</dbReference>
<comment type="caution">
    <text evidence="3">The sequence shown here is derived from an EMBL/GenBank/DDBJ whole genome shotgun (WGS) entry which is preliminary data.</text>
</comment>